<feature type="compositionally biased region" description="Basic and acidic residues" evidence="1">
    <location>
        <begin position="64"/>
        <end position="81"/>
    </location>
</feature>
<sequence length="94" mass="10296">MSDVAVLTAGKESTRVIFSGSGKATELSKVKFKGPSHTLWKHCTTPPPKVININFRFRSPPTAADKEANENGSTENKRTNPNERSINHAKTVMT</sequence>
<dbReference type="EMBL" id="JAWJWE010000001">
    <property type="protein sequence ID" value="KAK6644786.1"/>
    <property type="molecule type" value="Genomic_DNA"/>
</dbReference>
<organism evidence="2 3">
    <name type="scientific">Polyplax serrata</name>
    <name type="common">Common mouse louse</name>
    <dbReference type="NCBI Taxonomy" id="468196"/>
    <lineage>
        <taxon>Eukaryota</taxon>
        <taxon>Metazoa</taxon>
        <taxon>Ecdysozoa</taxon>
        <taxon>Arthropoda</taxon>
        <taxon>Hexapoda</taxon>
        <taxon>Insecta</taxon>
        <taxon>Pterygota</taxon>
        <taxon>Neoptera</taxon>
        <taxon>Paraneoptera</taxon>
        <taxon>Psocodea</taxon>
        <taxon>Troctomorpha</taxon>
        <taxon>Phthiraptera</taxon>
        <taxon>Anoplura</taxon>
        <taxon>Polyplacidae</taxon>
        <taxon>Polyplax</taxon>
    </lineage>
</organism>
<dbReference type="Proteomes" id="UP001372834">
    <property type="component" value="Unassembled WGS sequence"/>
</dbReference>
<evidence type="ECO:0000313" key="2">
    <source>
        <dbReference type="EMBL" id="KAK6644786.1"/>
    </source>
</evidence>
<accession>A0AAN8XRF8</accession>
<reference evidence="2 3" key="1">
    <citation type="submission" date="2023-10" db="EMBL/GenBank/DDBJ databases">
        <title>Genomes of two closely related lineages of the louse Polyplax serrata with different host specificities.</title>
        <authorList>
            <person name="Martinu J."/>
            <person name="Tarabai H."/>
            <person name="Stefka J."/>
            <person name="Hypsa V."/>
        </authorList>
    </citation>
    <scope>NUCLEOTIDE SEQUENCE [LARGE SCALE GENOMIC DNA]</scope>
    <source>
        <strain evidence="2">HR10_N</strain>
    </source>
</reference>
<feature type="region of interest" description="Disordered" evidence="1">
    <location>
        <begin position="59"/>
        <end position="94"/>
    </location>
</feature>
<proteinExistence type="predicted"/>
<dbReference type="AlphaFoldDB" id="A0AAN8XRF8"/>
<protein>
    <submittedName>
        <fullName evidence="2">Uncharacterized protein</fullName>
    </submittedName>
</protein>
<comment type="caution">
    <text evidence="2">The sequence shown here is derived from an EMBL/GenBank/DDBJ whole genome shotgun (WGS) entry which is preliminary data.</text>
</comment>
<gene>
    <name evidence="2" type="ORF">RUM43_001059</name>
</gene>
<evidence type="ECO:0000313" key="3">
    <source>
        <dbReference type="Proteomes" id="UP001372834"/>
    </source>
</evidence>
<name>A0AAN8XRF8_POLSC</name>
<evidence type="ECO:0000256" key="1">
    <source>
        <dbReference type="SAM" id="MobiDB-lite"/>
    </source>
</evidence>